<reference evidence="4" key="2">
    <citation type="submission" date="2020-08" db="EMBL/GenBank/DDBJ databases">
        <title>Plant Genome Project.</title>
        <authorList>
            <person name="Zhang R.-G."/>
        </authorList>
    </citation>
    <scope>NUCLEOTIDE SEQUENCE</scope>
    <source>
        <strain evidence="4">Huo1</strain>
        <tissue evidence="4">Leaf</tissue>
    </source>
</reference>
<comment type="function">
    <text evidence="1">Cleaves the distal alpha 1,2-linked glucose residue from the Glc(3)Man(9)GlcNAc(2) oligosaccharide precursor.</text>
</comment>
<evidence type="ECO:0000256" key="1">
    <source>
        <dbReference type="RuleBase" id="RU368089"/>
    </source>
</evidence>
<evidence type="ECO:0000313" key="4">
    <source>
        <dbReference type="EMBL" id="KAG6425487.1"/>
    </source>
</evidence>
<keyword evidence="1" id="KW-0378">Hydrolase</keyword>
<protein>
    <recommendedName>
        <fullName evidence="1">Mannosyl-oligosaccharide glucosidase</fullName>
        <ecNumber evidence="1">3.2.1.106</ecNumber>
    </recommendedName>
</protein>
<dbReference type="Proteomes" id="UP000298416">
    <property type="component" value="Unassembled WGS sequence"/>
</dbReference>
<comment type="similarity">
    <text evidence="1">Belongs to the glycosyl hydrolase 63 family.</text>
</comment>
<dbReference type="InterPro" id="IPR004888">
    <property type="entry name" value="Glycoside_hydrolase_63"/>
</dbReference>
<dbReference type="PANTHER" id="PTHR10412">
    <property type="entry name" value="MANNOSYL-OLIGOSACCHARIDE GLUCOSIDASE"/>
    <property type="match status" value="1"/>
</dbReference>
<dbReference type="InterPro" id="IPR031631">
    <property type="entry name" value="Glyco_hydro_63N"/>
</dbReference>
<evidence type="ECO:0000313" key="5">
    <source>
        <dbReference type="Proteomes" id="UP000298416"/>
    </source>
</evidence>
<dbReference type="EMBL" id="PNBA02000005">
    <property type="protein sequence ID" value="KAG6425487.1"/>
    <property type="molecule type" value="Genomic_DNA"/>
</dbReference>
<dbReference type="GO" id="GO:0006487">
    <property type="term" value="P:protein N-linked glycosylation"/>
    <property type="evidence" value="ECO:0007669"/>
    <property type="project" value="UniProtKB-UniRule"/>
</dbReference>
<comment type="catalytic activity">
    <reaction evidence="1">
        <text>N(4)-(alpha-D-Glc-(1-&gt;2)-alpha-D-Glc-(1-&gt;3)-alpha-D-Glc-(1-&gt;3)-alpha-D-Man-(1-&gt;2)-alpha-D-Man-(1-&gt;2)-alpha-D-Man-(1-&gt;3)-[alpha-D-Man-(1-&gt;2)-alpha-D-Man-(1-&gt;3)-[alpha-D-Man-(1-&gt;2)-alpha-D-Man-(1-&gt;6)]-alpha-D-Man-(1-&gt;6)]-beta-D-Man-(1-&gt;4)-beta-D-GlcNAc-(1-&gt;4)-beta-D-GlcNAc)-L-asparaginyl-[protein] + H2O = N(4)-(alpha-D-Glc-(1-&gt;3)-alpha-D-Glc-(1-&gt;3)-alpha-D-Man-(1-&gt;2)-alpha-D-Man-(1-&gt;2)-alpha-D-Man-(1-&gt;3)-[alpha-D-Man-(1-&gt;2)-alpha-D-Man-(1-&gt;3)-[alpha-D-Man-(1-&gt;2)-alpha-D-Man-(1-&gt;6)]-alpha-D-Man-(1-&gt;6)]-beta-D-Man-(1-&gt;4)-beta-D-GlcNAc-(1-&gt;4)-beta-D-GlcNAc)-L-asparaginyl-[protein] + beta-D-glucose</text>
        <dbReference type="Rhea" id="RHEA:55988"/>
        <dbReference type="Rhea" id="RHEA-COMP:12806"/>
        <dbReference type="Rhea" id="RHEA-COMP:14355"/>
        <dbReference type="ChEBI" id="CHEBI:15377"/>
        <dbReference type="ChEBI" id="CHEBI:15903"/>
        <dbReference type="ChEBI" id="CHEBI:59082"/>
        <dbReference type="ChEBI" id="CHEBI:132537"/>
        <dbReference type="EC" id="3.2.1.106"/>
    </reaction>
</comment>
<dbReference type="InterPro" id="IPR038518">
    <property type="entry name" value="Glyco_hydro_63N_sf"/>
</dbReference>
<dbReference type="Pfam" id="PF16923">
    <property type="entry name" value="Glyco_hydro_63N"/>
    <property type="match status" value="1"/>
</dbReference>
<evidence type="ECO:0000256" key="2">
    <source>
        <dbReference type="SAM" id="MobiDB-lite"/>
    </source>
</evidence>
<evidence type="ECO:0000259" key="3">
    <source>
        <dbReference type="Pfam" id="PF16923"/>
    </source>
</evidence>
<dbReference type="PANTHER" id="PTHR10412:SF20">
    <property type="entry name" value="MANNOSYL-OLIGOSACCHARIDE GLUCOSIDASE GCS1"/>
    <property type="match status" value="1"/>
</dbReference>
<comment type="subcellular location">
    <subcellularLocation>
        <location evidence="1">Endoplasmic reticulum membrane</location>
        <topology evidence="1">Single-pass type II membrane protein</topology>
    </subcellularLocation>
</comment>
<feature type="domain" description="Glycosyl hydrolase family 63 N-terminal" evidence="3">
    <location>
        <begin position="139"/>
        <end position="200"/>
    </location>
</feature>
<proteinExistence type="inferred from homology"/>
<gene>
    <name evidence="4" type="ORF">SASPL_115925</name>
</gene>
<keyword evidence="1" id="KW-0812">Transmembrane</keyword>
<accession>A0A8X9A1R1</accession>
<keyword evidence="5" id="KW-1185">Reference proteome</keyword>
<reference evidence="4" key="1">
    <citation type="submission" date="2018-01" db="EMBL/GenBank/DDBJ databases">
        <authorList>
            <person name="Mao J.F."/>
        </authorList>
    </citation>
    <scope>NUCLEOTIDE SEQUENCE</scope>
    <source>
        <strain evidence="4">Huo1</strain>
        <tissue evidence="4">Leaf</tissue>
    </source>
</reference>
<dbReference type="Gene3D" id="2.70.98.110">
    <property type="entry name" value="Glycosyl hydrolase family 63, N-terminal domain"/>
    <property type="match status" value="1"/>
</dbReference>
<name>A0A8X9A1R1_SALSN</name>
<comment type="caution">
    <text evidence="4">The sequence shown here is derived from an EMBL/GenBank/DDBJ whole genome shotgun (WGS) entry which is preliminary data.</text>
</comment>
<dbReference type="GO" id="GO:0009311">
    <property type="term" value="P:oligosaccharide metabolic process"/>
    <property type="evidence" value="ECO:0007669"/>
    <property type="project" value="UniProtKB-UniRule"/>
</dbReference>
<dbReference type="AlphaFoldDB" id="A0A8X9A1R1"/>
<keyword evidence="1" id="KW-1133">Transmembrane helix</keyword>
<feature type="transmembrane region" description="Helical" evidence="1">
    <location>
        <begin position="49"/>
        <end position="69"/>
    </location>
</feature>
<dbReference type="EC" id="3.2.1.106" evidence="1"/>
<keyword evidence="1" id="KW-0472">Membrane</keyword>
<organism evidence="4">
    <name type="scientific">Salvia splendens</name>
    <name type="common">Scarlet sage</name>
    <dbReference type="NCBI Taxonomy" id="180675"/>
    <lineage>
        <taxon>Eukaryota</taxon>
        <taxon>Viridiplantae</taxon>
        <taxon>Streptophyta</taxon>
        <taxon>Embryophyta</taxon>
        <taxon>Tracheophyta</taxon>
        <taxon>Spermatophyta</taxon>
        <taxon>Magnoliopsida</taxon>
        <taxon>eudicotyledons</taxon>
        <taxon>Gunneridae</taxon>
        <taxon>Pentapetalae</taxon>
        <taxon>asterids</taxon>
        <taxon>lamiids</taxon>
        <taxon>Lamiales</taxon>
        <taxon>Lamiaceae</taxon>
        <taxon>Nepetoideae</taxon>
        <taxon>Mentheae</taxon>
        <taxon>Salviinae</taxon>
        <taxon>Salvia</taxon>
        <taxon>Salvia subgen. Calosphace</taxon>
        <taxon>core Calosphace</taxon>
    </lineage>
</organism>
<feature type="compositionally biased region" description="Polar residues" evidence="2">
    <location>
        <begin position="16"/>
        <end position="25"/>
    </location>
</feature>
<sequence>MAGVSRRNIRDKATSAGKSPNLDNNTRTRKSAAGGHRGFTRIVTSTSSILLSIGIVLITIGFCMKNYFINPAKETVKPRVVMPVIRSKAHGSSYVSRGALGEFVLGNIQASCLFWNSCADSSVSAGGSDVAWCKDGRYVMRHVCQDSDELATYGWTHHNGRDYGRQVLVDQNLVLTTNFLKSREEESGYGGNWALPIEAQSEVYVPIPFILLRFNDLHGLS</sequence>
<keyword evidence="1" id="KW-0256">Endoplasmic reticulum</keyword>
<keyword evidence="1" id="KW-0326">Glycosidase</keyword>
<dbReference type="GO" id="GO:0005789">
    <property type="term" value="C:endoplasmic reticulum membrane"/>
    <property type="evidence" value="ECO:0007669"/>
    <property type="project" value="UniProtKB-SubCell"/>
</dbReference>
<feature type="region of interest" description="Disordered" evidence="2">
    <location>
        <begin position="1"/>
        <end position="34"/>
    </location>
</feature>
<dbReference type="GO" id="GO:0004573">
    <property type="term" value="F:Glc3Man9GlcNAc2 oligosaccharide glucosidase activity"/>
    <property type="evidence" value="ECO:0007669"/>
    <property type="project" value="UniProtKB-UniRule"/>
</dbReference>